<comment type="function">
    <text evidence="9">Catalyzes the formation of N(4)-acetylcytidine (ac(4)C) at the wobble position of tRNA(Met), by using acetyl-CoA as an acetyl donor and ATP (or GTP).</text>
</comment>
<dbReference type="InterPro" id="IPR032672">
    <property type="entry name" value="TmcA/NAT10/Kre33"/>
</dbReference>
<dbReference type="HOGENOM" id="CLU_004652_1_1_6"/>
<dbReference type="PATRIC" id="fig|932677.3.peg.2426"/>
<dbReference type="EMBL" id="AP012032">
    <property type="protein sequence ID" value="BAK12170.1"/>
    <property type="molecule type" value="Genomic_DNA"/>
</dbReference>
<dbReference type="InterPro" id="IPR027417">
    <property type="entry name" value="P-loop_NTPase"/>
</dbReference>
<dbReference type="GO" id="GO:0005524">
    <property type="term" value="F:ATP binding"/>
    <property type="evidence" value="ECO:0007669"/>
    <property type="project" value="UniProtKB-UniRule"/>
</dbReference>
<dbReference type="GO" id="GO:1990883">
    <property type="term" value="F:18S rRNA cytidine N-acetyltransferase activity"/>
    <property type="evidence" value="ECO:0007669"/>
    <property type="project" value="TreeGrafter"/>
</dbReference>
<comment type="subcellular location">
    <subcellularLocation>
        <location evidence="9">Cytoplasm</location>
    </subcellularLocation>
</comment>
<dbReference type="GO" id="GO:0002101">
    <property type="term" value="P:tRNA wobble cytosine modification"/>
    <property type="evidence" value="ECO:0007669"/>
    <property type="project" value="UniProtKB-UniRule"/>
</dbReference>
<dbReference type="InterPro" id="IPR007807">
    <property type="entry name" value="TcmA/NAT10_helicase"/>
</dbReference>
<dbReference type="Gene3D" id="3.40.50.300">
    <property type="entry name" value="P-loop containing nucleotide triphosphate hydrolases"/>
    <property type="match status" value="1"/>
</dbReference>
<evidence type="ECO:0000256" key="5">
    <source>
        <dbReference type="ARBA" id="ARBA00022741"/>
    </source>
</evidence>
<dbReference type="Gene3D" id="3.40.630.30">
    <property type="match status" value="1"/>
</dbReference>
<proteinExistence type="inferred from homology"/>
<evidence type="ECO:0000313" key="15">
    <source>
        <dbReference type="Proteomes" id="UP000006690"/>
    </source>
</evidence>
<organism evidence="14 15">
    <name type="scientific">Pantoea ananatis (strain AJ13355)</name>
    <dbReference type="NCBI Taxonomy" id="932677"/>
    <lineage>
        <taxon>Bacteria</taxon>
        <taxon>Pseudomonadati</taxon>
        <taxon>Pseudomonadota</taxon>
        <taxon>Gammaproteobacteria</taxon>
        <taxon>Enterobacterales</taxon>
        <taxon>Erwiniaceae</taxon>
        <taxon>Pantoea</taxon>
    </lineage>
</organism>
<keyword evidence="3 9" id="KW-0808">Transferase</keyword>
<evidence type="ECO:0000256" key="2">
    <source>
        <dbReference type="ARBA" id="ARBA00022555"/>
    </source>
</evidence>
<dbReference type="PANTHER" id="PTHR10925">
    <property type="entry name" value="N-ACETYLTRANSFERASE 10"/>
    <property type="match status" value="1"/>
</dbReference>
<keyword evidence="6 9" id="KW-0067">ATP-binding</keyword>
<dbReference type="FunFam" id="3.40.50.300:FF:001011">
    <property type="entry name" value="tRNA(Met) cytidine acetyltransferase TmcA"/>
    <property type="match status" value="1"/>
</dbReference>
<evidence type="ECO:0000256" key="9">
    <source>
        <dbReference type="HAMAP-Rule" id="MF_01886"/>
    </source>
</evidence>
<feature type="domain" description="TmcA/NAT10 N-terminal" evidence="11">
    <location>
        <begin position="3"/>
        <end position="151"/>
    </location>
</feature>
<comment type="similarity">
    <text evidence="9">Belongs to the TmcA family.</text>
</comment>
<dbReference type="SUPFAM" id="SSF55729">
    <property type="entry name" value="Acyl-CoA N-acyltransferases (Nat)"/>
    <property type="match status" value="1"/>
</dbReference>
<keyword evidence="8 9" id="KW-0012">Acyltransferase</keyword>
<dbReference type="HAMAP" id="MF_01886">
    <property type="entry name" value="tRNA_acetyltr_TmcA"/>
    <property type="match status" value="1"/>
</dbReference>
<gene>
    <name evidence="14" type="primary">ypfI</name>
    <name evidence="9" type="synonym">tmcA</name>
    <name evidence="14" type="ordered locus">PAJ_2090</name>
</gene>
<keyword evidence="1 9" id="KW-0963">Cytoplasm</keyword>
<evidence type="ECO:0000313" key="14">
    <source>
        <dbReference type="EMBL" id="BAK12170.1"/>
    </source>
</evidence>
<dbReference type="GO" id="GO:0051392">
    <property type="term" value="F:tRNA cytidine N4-acetyltransferase activity"/>
    <property type="evidence" value="ECO:0007669"/>
    <property type="project" value="UniProtKB-UniRule"/>
</dbReference>
<dbReference type="Pfam" id="PF13718">
    <property type="entry name" value="GNAT_acetyltr_2"/>
    <property type="match status" value="1"/>
</dbReference>
<dbReference type="InterPro" id="IPR013562">
    <property type="entry name" value="TmcA/NAT10_N"/>
</dbReference>
<feature type="domain" description="tRNA(Met) cytidine acetyltransferase TmcA tRNA-binding" evidence="13">
    <location>
        <begin position="527"/>
        <end position="642"/>
    </location>
</feature>
<dbReference type="OrthoDB" id="5578851at2"/>
<reference evidence="15" key="1">
    <citation type="journal article" date="2012" name="Appl. Microbiol. Biotechnol.">
        <title>The complete genome sequence of Pantoea ananatis AJ13355, an organism with great biotechnological potential.</title>
        <authorList>
            <person name="Hara Y."/>
            <person name="Kadotani N."/>
            <person name="Izui H."/>
            <person name="Katashkina J.I."/>
            <person name="Kuvaeva T.M."/>
            <person name="Andreeva I.G."/>
            <person name="Golubeva L.I."/>
            <person name="Malko D.B."/>
            <person name="Makeev V.J."/>
            <person name="Mashko S.V."/>
            <person name="Kozlov Y.I."/>
        </authorList>
    </citation>
    <scope>NUCLEOTIDE SEQUENCE [LARGE SCALE GENOMIC DNA]</scope>
    <source>
        <strain evidence="15">AJ13355</strain>
    </source>
</reference>
<dbReference type="Gene3D" id="1.20.120.890">
    <property type="entry name" value="tRNA(Met) cytidine acetyltransferase, tail domain"/>
    <property type="match status" value="1"/>
</dbReference>
<dbReference type="Gene3D" id="3.40.50.11040">
    <property type="match status" value="1"/>
</dbReference>
<comment type="caution">
    <text evidence="9">Lacks conserved residue(s) required for the propagation of feature annotation.</text>
</comment>
<keyword evidence="5 9" id="KW-0547">Nucleotide-binding</keyword>
<dbReference type="AlphaFoldDB" id="A0A0H3KYN3"/>
<dbReference type="GO" id="GO:0005737">
    <property type="term" value="C:cytoplasm"/>
    <property type="evidence" value="ECO:0007669"/>
    <property type="project" value="UniProtKB-SubCell"/>
</dbReference>
<evidence type="ECO:0000259" key="11">
    <source>
        <dbReference type="Pfam" id="PF08351"/>
    </source>
</evidence>
<feature type="domain" description="N-acetyltransferase" evidence="12">
    <location>
        <begin position="361"/>
        <end position="467"/>
    </location>
</feature>
<name>A0A0H3KYN3_PANAA</name>
<dbReference type="PANTHER" id="PTHR10925:SF5">
    <property type="entry name" value="RNA CYTIDINE ACETYLTRANSFERASE"/>
    <property type="match status" value="1"/>
</dbReference>
<dbReference type="RefSeq" id="WP_014594277.1">
    <property type="nucleotide sequence ID" value="NC_017531.2"/>
</dbReference>
<evidence type="ECO:0000256" key="4">
    <source>
        <dbReference type="ARBA" id="ARBA00022694"/>
    </source>
</evidence>
<dbReference type="KEGG" id="paj:PAJ_2090"/>
<evidence type="ECO:0000256" key="7">
    <source>
        <dbReference type="ARBA" id="ARBA00022884"/>
    </source>
</evidence>
<accession>A0A0H3KYN3</accession>
<dbReference type="Proteomes" id="UP000006690">
    <property type="component" value="Chromosome"/>
</dbReference>
<feature type="binding site" evidence="9">
    <location>
        <position position="174"/>
    </location>
    <ligand>
        <name>ATP</name>
        <dbReference type="ChEBI" id="CHEBI:30616"/>
    </ligand>
</feature>
<dbReference type="InterPro" id="IPR000182">
    <property type="entry name" value="GNAT_dom"/>
</dbReference>
<keyword evidence="7 9" id="KW-0694">RNA-binding</keyword>
<dbReference type="InterPro" id="IPR033442">
    <property type="entry name" value="TmcA_tRNA_bind"/>
</dbReference>
<comment type="catalytic activity">
    <reaction evidence="9">
        <text>cytidine(34) in elongator tRNA(Met) + acetyl-CoA + ATP + H2O = N(4)-acetylcytidine(34) in elongator tRNA(Met) + ADP + phosphate + CoA + H(+)</text>
        <dbReference type="Rhea" id="RHEA:43788"/>
        <dbReference type="Rhea" id="RHEA-COMP:10693"/>
        <dbReference type="Rhea" id="RHEA-COMP:10694"/>
        <dbReference type="ChEBI" id="CHEBI:15377"/>
        <dbReference type="ChEBI" id="CHEBI:15378"/>
        <dbReference type="ChEBI" id="CHEBI:30616"/>
        <dbReference type="ChEBI" id="CHEBI:43474"/>
        <dbReference type="ChEBI" id="CHEBI:57287"/>
        <dbReference type="ChEBI" id="CHEBI:57288"/>
        <dbReference type="ChEBI" id="CHEBI:74900"/>
        <dbReference type="ChEBI" id="CHEBI:82748"/>
        <dbReference type="ChEBI" id="CHEBI:456216"/>
        <dbReference type="EC" id="2.3.1.193"/>
    </reaction>
</comment>
<dbReference type="SUPFAM" id="SSF52540">
    <property type="entry name" value="P-loop containing nucleoside triphosphate hydrolases"/>
    <property type="match status" value="1"/>
</dbReference>
<dbReference type="InterPro" id="IPR038321">
    <property type="entry name" value="TmcA_C_sf"/>
</dbReference>
<dbReference type="GO" id="GO:0000049">
    <property type="term" value="F:tRNA binding"/>
    <property type="evidence" value="ECO:0007669"/>
    <property type="project" value="UniProtKB-UniRule"/>
</dbReference>
<evidence type="ECO:0000256" key="6">
    <source>
        <dbReference type="ARBA" id="ARBA00022840"/>
    </source>
</evidence>
<dbReference type="Pfam" id="PF17176">
    <property type="entry name" value="tRNA_bind_3"/>
    <property type="match status" value="1"/>
</dbReference>
<protein>
    <recommendedName>
        <fullName evidence="9">tRNA(Met) cytidine acetyltransferase TmcA</fullName>
        <ecNumber evidence="9">2.3.1.193</ecNumber>
    </recommendedName>
</protein>
<dbReference type="GO" id="GO:1904812">
    <property type="term" value="P:rRNA acetylation involved in maturation of SSU-rRNA"/>
    <property type="evidence" value="ECO:0007669"/>
    <property type="project" value="TreeGrafter"/>
</dbReference>
<dbReference type="Pfam" id="PF08351">
    <property type="entry name" value="TmcA_N"/>
    <property type="match status" value="1"/>
</dbReference>
<evidence type="ECO:0000259" key="12">
    <source>
        <dbReference type="Pfam" id="PF13718"/>
    </source>
</evidence>
<dbReference type="EC" id="2.3.1.193" evidence="9"/>
<evidence type="ECO:0000259" key="13">
    <source>
        <dbReference type="Pfam" id="PF17176"/>
    </source>
</evidence>
<feature type="binding site" evidence="9">
    <location>
        <position position="314"/>
    </location>
    <ligand>
        <name>ATP</name>
        <dbReference type="ChEBI" id="CHEBI:30616"/>
    </ligand>
</feature>
<evidence type="ECO:0000256" key="3">
    <source>
        <dbReference type="ARBA" id="ARBA00022679"/>
    </source>
</evidence>
<dbReference type="FunFam" id="3.40.50.11040:FF:000003">
    <property type="entry name" value="tRNA(Met) cytidine acetyltransferase TmcA"/>
    <property type="match status" value="1"/>
</dbReference>
<dbReference type="InterPro" id="IPR016181">
    <property type="entry name" value="Acyl_CoA_acyltransferase"/>
</dbReference>
<sequence>MNLKAATCAMQAAGIRRLAVIGGEADWCRDTALSWSQTLEGDWLWLSDNPPETGTHCAPTAFRTLLGREFHHAVFDARQGFHAEALAALAGTLTAGSWLLLLVPPWARWAQQPDADSLRWADVSEPIATRHFVHHLQRLTEDDQQALLHQQPQPLALPNWSSRPAWHCQAASQQQSILQELTHFSAGVAVITAARGRGKSALAGMLARQNTRCLVTAPAKITTTVLASFAGEHYRFMAPDAILALPDQPEFDWLIVDEAAAIPAPLLHALVARFPRVLLVTTIQGYEGSGRGFMLKFCAELQQVRYFTLDEPLRWARHDPLEHWLNRALLFEDAAETPSLEERAPRRADASDFAAQQAAYQLLTSAHYRTSPLDLRRLLDAPGMHLWLAGEVPALQGALWLVEEGGLTDELAQAVWAGHRRPRGNLVAQSLAAHAGLTEAATLRALRISRIAIAAPARRRGIGQQLVAAACADAAGYDYLSVSFGYTEPLWAFWQACGFTLARIGSQREASSGCYAAMAVLGLTTAGKALQQKAEGSLARDWPLLRPHIPLDLPLPAACDHAFTRRDAWLAAGFAWAQRPLEASLAVLQRLVGISQQPLPLLRQAVNADTSLAELAQSARLNGRKMLITALRAEAAAALLALPGREGEALREQLQ</sequence>
<evidence type="ECO:0000256" key="8">
    <source>
        <dbReference type="ARBA" id="ARBA00023315"/>
    </source>
</evidence>
<dbReference type="Pfam" id="PF05127">
    <property type="entry name" value="NAT10_TcmA_helicase"/>
    <property type="match status" value="1"/>
</dbReference>
<dbReference type="eggNOG" id="COG1444">
    <property type="taxonomic scope" value="Bacteria"/>
</dbReference>
<evidence type="ECO:0000259" key="10">
    <source>
        <dbReference type="Pfam" id="PF05127"/>
    </source>
</evidence>
<dbReference type="GO" id="GO:0051391">
    <property type="term" value="P:tRNA acetylation"/>
    <property type="evidence" value="ECO:0007669"/>
    <property type="project" value="UniProtKB-UniRule"/>
</dbReference>
<keyword evidence="2 9" id="KW-0820">tRNA-binding</keyword>
<dbReference type="InterPro" id="IPR024914">
    <property type="entry name" value="tRNA_acetyltr_TmcA"/>
</dbReference>
<keyword evidence="4 9" id="KW-0819">tRNA processing</keyword>
<evidence type="ECO:0000256" key="1">
    <source>
        <dbReference type="ARBA" id="ARBA00022490"/>
    </source>
</evidence>
<feature type="domain" description="TcmA/NAT10 helicase" evidence="10">
    <location>
        <begin position="190"/>
        <end position="331"/>
    </location>
</feature>